<feature type="compositionally biased region" description="Polar residues" evidence="9">
    <location>
        <begin position="48"/>
        <end position="60"/>
    </location>
</feature>
<evidence type="ECO:0000256" key="7">
    <source>
        <dbReference type="PIRSR" id="PIRSR601461-1"/>
    </source>
</evidence>
<dbReference type="FunFam" id="2.40.70.10:FF:000021">
    <property type="entry name" value="Aspartyl protease AED1"/>
    <property type="match status" value="1"/>
</dbReference>
<evidence type="ECO:0000313" key="11">
    <source>
        <dbReference type="EMBL" id="CAA0831951.1"/>
    </source>
</evidence>
<dbReference type="InterPro" id="IPR032799">
    <property type="entry name" value="TAXi_C"/>
</dbReference>
<feature type="compositionally biased region" description="Polar residues" evidence="9">
    <location>
        <begin position="23"/>
        <end position="35"/>
    </location>
</feature>
<comment type="caution">
    <text evidence="11">The sequence shown here is derived from an EMBL/GenBank/DDBJ whole genome shotgun (WGS) entry which is preliminary data.</text>
</comment>
<dbReference type="GO" id="GO:0006508">
    <property type="term" value="P:proteolysis"/>
    <property type="evidence" value="ECO:0007669"/>
    <property type="project" value="UniProtKB-KW"/>
</dbReference>
<accession>A0A9N7NDA6</accession>
<dbReference type="Pfam" id="PF14541">
    <property type="entry name" value="TAXi_C"/>
    <property type="match status" value="1"/>
</dbReference>
<feature type="domain" description="Peptidase A1" evidence="10">
    <location>
        <begin position="117"/>
        <end position="454"/>
    </location>
</feature>
<keyword evidence="3" id="KW-0732">Signal</keyword>
<dbReference type="AlphaFoldDB" id="A0A9N7NDA6"/>
<dbReference type="PROSITE" id="PS00141">
    <property type="entry name" value="ASP_PROTEASE"/>
    <property type="match status" value="1"/>
</dbReference>
<evidence type="ECO:0000256" key="2">
    <source>
        <dbReference type="ARBA" id="ARBA00022670"/>
    </source>
</evidence>
<feature type="active site" evidence="7">
    <location>
        <position position="337"/>
    </location>
</feature>
<dbReference type="PANTHER" id="PTHR13683">
    <property type="entry name" value="ASPARTYL PROTEASES"/>
    <property type="match status" value="1"/>
</dbReference>
<keyword evidence="2 8" id="KW-0645">Protease</keyword>
<evidence type="ECO:0000256" key="9">
    <source>
        <dbReference type="SAM" id="MobiDB-lite"/>
    </source>
</evidence>
<evidence type="ECO:0000256" key="4">
    <source>
        <dbReference type="ARBA" id="ARBA00022750"/>
    </source>
</evidence>
<organism evidence="11 12">
    <name type="scientific">Striga hermonthica</name>
    <name type="common">Purple witchweed</name>
    <name type="synonym">Buchnera hermonthica</name>
    <dbReference type="NCBI Taxonomy" id="68872"/>
    <lineage>
        <taxon>Eukaryota</taxon>
        <taxon>Viridiplantae</taxon>
        <taxon>Streptophyta</taxon>
        <taxon>Embryophyta</taxon>
        <taxon>Tracheophyta</taxon>
        <taxon>Spermatophyta</taxon>
        <taxon>Magnoliopsida</taxon>
        <taxon>eudicotyledons</taxon>
        <taxon>Gunneridae</taxon>
        <taxon>Pentapetalae</taxon>
        <taxon>asterids</taxon>
        <taxon>lamiids</taxon>
        <taxon>Lamiales</taxon>
        <taxon>Orobanchaceae</taxon>
        <taxon>Buchnereae</taxon>
        <taxon>Striga</taxon>
    </lineage>
</organism>
<evidence type="ECO:0000313" key="12">
    <source>
        <dbReference type="Proteomes" id="UP001153555"/>
    </source>
</evidence>
<feature type="region of interest" description="Disordered" evidence="9">
    <location>
        <begin position="81"/>
        <end position="111"/>
    </location>
</feature>
<dbReference type="PROSITE" id="PS51767">
    <property type="entry name" value="PEPTIDASE_A1"/>
    <property type="match status" value="1"/>
</dbReference>
<name>A0A9N7NDA6_STRHE</name>
<feature type="compositionally biased region" description="Low complexity" evidence="9">
    <location>
        <begin position="82"/>
        <end position="92"/>
    </location>
</feature>
<keyword evidence="5 8" id="KW-0378">Hydrolase</keyword>
<keyword evidence="12" id="KW-1185">Reference proteome</keyword>
<evidence type="ECO:0000256" key="3">
    <source>
        <dbReference type="ARBA" id="ARBA00022729"/>
    </source>
</evidence>
<feature type="region of interest" description="Disordered" evidence="9">
    <location>
        <begin position="18"/>
        <end position="68"/>
    </location>
</feature>
<dbReference type="OrthoDB" id="2747330at2759"/>
<reference evidence="11" key="1">
    <citation type="submission" date="2019-12" db="EMBL/GenBank/DDBJ databases">
        <authorList>
            <person name="Scholes J."/>
        </authorList>
    </citation>
    <scope>NUCLEOTIDE SEQUENCE</scope>
</reference>
<evidence type="ECO:0000256" key="1">
    <source>
        <dbReference type="ARBA" id="ARBA00007447"/>
    </source>
</evidence>
<dbReference type="GO" id="GO:0004190">
    <property type="term" value="F:aspartic-type endopeptidase activity"/>
    <property type="evidence" value="ECO:0007669"/>
    <property type="project" value="UniProtKB-KW"/>
</dbReference>
<feature type="active site" evidence="7">
    <location>
        <position position="135"/>
    </location>
</feature>
<proteinExistence type="inferred from homology"/>
<dbReference type="Pfam" id="PF14543">
    <property type="entry name" value="TAXi_N"/>
    <property type="match status" value="1"/>
</dbReference>
<dbReference type="PRINTS" id="PR00792">
    <property type="entry name" value="PEPSIN"/>
</dbReference>
<dbReference type="InterPro" id="IPR001969">
    <property type="entry name" value="Aspartic_peptidase_AS"/>
</dbReference>
<evidence type="ECO:0000256" key="8">
    <source>
        <dbReference type="RuleBase" id="RU000454"/>
    </source>
</evidence>
<protein>
    <submittedName>
        <fullName evidence="11">Eukaryotic aspartyl protease family protein</fullName>
    </submittedName>
</protein>
<comment type="similarity">
    <text evidence="1 8">Belongs to the peptidase A1 family.</text>
</comment>
<evidence type="ECO:0000256" key="5">
    <source>
        <dbReference type="ARBA" id="ARBA00022801"/>
    </source>
</evidence>
<gene>
    <name evidence="11" type="ORF">SHERM_27262</name>
</gene>
<evidence type="ECO:0000259" key="10">
    <source>
        <dbReference type="PROSITE" id="PS51767"/>
    </source>
</evidence>
<dbReference type="SUPFAM" id="SSF50630">
    <property type="entry name" value="Acid proteases"/>
    <property type="match status" value="1"/>
</dbReference>
<dbReference type="InterPro" id="IPR032861">
    <property type="entry name" value="TAXi_N"/>
</dbReference>
<evidence type="ECO:0000256" key="6">
    <source>
        <dbReference type="ARBA" id="ARBA00023157"/>
    </source>
</evidence>
<dbReference type="InterPro" id="IPR033121">
    <property type="entry name" value="PEPTIDASE_A1"/>
</dbReference>
<keyword evidence="4 8" id="KW-0064">Aspartyl protease</keyword>
<dbReference type="EMBL" id="CACSLK010027833">
    <property type="protein sequence ID" value="CAA0831951.1"/>
    <property type="molecule type" value="Genomic_DNA"/>
</dbReference>
<dbReference type="FunFam" id="2.40.70.10:FF:000013">
    <property type="entry name" value="Aspartyl protease AED1"/>
    <property type="match status" value="1"/>
</dbReference>
<sequence length="459" mass="48568">MATTEAHFHNVQISSLLPAPVCSPSTDAGSTQRQSAALEVHHRHGPCFSQQTQTKPTSKSNPPPLSKILTHDQSRVEAIQARINPGPNPNRKNNNRFKDSKSDLPAQPGRSFNTGNYVVTVRLGTPEKPLSLVFDTGSDLTWTQCQPCARSCYNQRDPIFDPSSSTSYSNISCTSPQCSLLASATGINPGCSGATCLYAVQYGDTSYSVGFFSKDKLTITQQDVFPDFLLGCGEKNQGLFGSTAGLLGLGRDPLSFVSQTAAKYGKYFSYCLPSLSSLTGHLAFGKSSSAPNNVKFTPFAGSRGNSFYFVKIVSIYVGGARVPIERSVFQSAGSIVDSGTVITRLPPGAYGPMSAAFQRLMGKYTRTGAYSLLDTCYDLGNATSITIPAVSFVFEGDVEVELAASGILVAVGPSTVCLAFAGNSRDADVGIFGNTQQKTLEVVYDVAGGKLGFGAGGCK</sequence>
<dbReference type="Gene3D" id="2.40.70.10">
    <property type="entry name" value="Acid Proteases"/>
    <property type="match status" value="2"/>
</dbReference>
<dbReference type="InterPro" id="IPR021109">
    <property type="entry name" value="Peptidase_aspartic_dom_sf"/>
</dbReference>
<keyword evidence="6" id="KW-1015">Disulfide bond</keyword>
<dbReference type="Proteomes" id="UP001153555">
    <property type="component" value="Unassembled WGS sequence"/>
</dbReference>
<dbReference type="InterPro" id="IPR001461">
    <property type="entry name" value="Aspartic_peptidase_A1"/>
</dbReference>
<dbReference type="PANTHER" id="PTHR13683:SF750">
    <property type="entry name" value="ASPARTYL PROTEASE AED1"/>
    <property type="match status" value="1"/>
</dbReference>